<evidence type="ECO:0000256" key="3">
    <source>
        <dbReference type="ARBA" id="ARBA00023242"/>
    </source>
</evidence>
<keyword evidence="7" id="KW-1185">Reference proteome</keyword>
<feature type="compositionally biased region" description="Polar residues" evidence="4">
    <location>
        <begin position="355"/>
        <end position="373"/>
    </location>
</feature>
<feature type="compositionally biased region" description="Low complexity" evidence="4">
    <location>
        <begin position="238"/>
        <end position="247"/>
    </location>
</feature>
<dbReference type="Pfam" id="PF00170">
    <property type="entry name" value="bZIP_1"/>
    <property type="match status" value="1"/>
</dbReference>
<dbReference type="InterPro" id="IPR004827">
    <property type="entry name" value="bZIP"/>
</dbReference>
<dbReference type="Proteomes" id="UP000683000">
    <property type="component" value="Unassembled WGS sequence"/>
</dbReference>
<feature type="compositionally biased region" description="Low complexity" evidence="4">
    <location>
        <begin position="111"/>
        <end position="128"/>
    </location>
</feature>
<feature type="domain" description="BZIP" evidence="5">
    <location>
        <begin position="149"/>
        <end position="212"/>
    </location>
</feature>
<dbReference type="Gene3D" id="1.10.238.100">
    <property type="entry name" value="YAP1 redox domain. Chain B"/>
    <property type="match status" value="1"/>
</dbReference>
<dbReference type="InterPro" id="IPR046347">
    <property type="entry name" value="bZIP_sf"/>
</dbReference>
<proteinExistence type="predicted"/>
<feature type="region of interest" description="Disordered" evidence="4">
    <location>
        <begin position="410"/>
        <end position="472"/>
    </location>
</feature>
<dbReference type="PANTHER" id="PTHR40621:SF6">
    <property type="entry name" value="AP-1-LIKE TRANSCRIPTION FACTOR YAP1-RELATED"/>
    <property type="match status" value="1"/>
</dbReference>
<comment type="caution">
    <text evidence="6">The sequence shown here is derived from an EMBL/GenBank/DDBJ whole genome shotgun (WGS) entry which is preliminary data.</text>
</comment>
<dbReference type="GO" id="GO:0005737">
    <property type="term" value="C:cytoplasm"/>
    <property type="evidence" value="ECO:0007669"/>
    <property type="project" value="UniProtKB-SubCell"/>
</dbReference>
<evidence type="ECO:0000256" key="2">
    <source>
        <dbReference type="ARBA" id="ARBA00004496"/>
    </source>
</evidence>
<dbReference type="PANTHER" id="PTHR40621">
    <property type="entry name" value="TRANSCRIPTION FACTOR KAPC-RELATED"/>
    <property type="match status" value="1"/>
</dbReference>
<feature type="region of interest" description="Disordered" evidence="4">
    <location>
        <begin position="33"/>
        <end position="195"/>
    </location>
</feature>
<dbReference type="OrthoDB" id="2593073at2759"/>
<name>A0A8I2YIP1_9AGAM</name>
<evidence type="ECO:0000313" key="6">
    <source>
        <dbReference type="EMBL" id="KAG6373074.1"/>
    </source>
</evidence>
<accession>A0A8I2YIP1</accession>
<reference evidence="6" key="1">
    <citation type="submission" date="2021-03" db="EMBL/GenBank/DDBJ databases">
        <title>Evolutionary innovations through gain and loss of genes in the ectomycorrhizal Boletales.</title>
        <authorList>
            <person name="Wu G."/>
            <person name="Miyauchi S."/>
            <person name="Morin E."/>
            <person name="Yang Z.-L."/>
            <person name="Xu J."/>
            <person name="Martin F.M."/>
        </authorList>
    </citation>
    <scope>NUCLEOTIDE SEQUENCE</scope>
    <source>
        <strain evidence="6">BR01</strain>
    </source>
</reference>
<dbReference type="SMART" id="SM00338">
    <property type="entry name" value="BRLZ"/>
    <property type="match status" value="1"/>
</dbReference>
<feature type="region of interest" description="Disordered" evidence="4">
    <location>
        <begin position="223"/>
        <end position="267"/>
    </location>
</feature>
<dbReference type="EMBL" id="JAGFBS010000023">
    <property type="protein sequence ID" value="KAG6373074.1"/>
    <property type="molecule type" value="Genomic_DNA"/>
</dbReference>
<protein>
    <recommendedName>
        <fullName evidence="5">BZIP domain-containing protein</fullName>
    </recommendedName>
</protein>
<comment type="subcellular location">
    <subcellularLocation>
        <location evidence="2">Cytoplasm</location>
    </subcellularLocation>
    <subcellularLocation>
        <location evidence="1">Nucleus</location>
    </subcellularLocation>
</comment>
<feature type="region of interest" description="Disordered" evidence="4">
    <location>
        <begin position="355"/>
        <end position="381"/>
    </location>
</feature>
<feature type="compositionally biased region" description="Polar residues" evidence="4">
    <location>
        <begin position="34"/>
        <end position="52"/>
    </location>
</feature>
<dbReference type="AlphaFoldDB" id="A0A8I2YIP1"/>
<gene>
    <name evidence="6" type="ORF">JVT61DRAFT_6672</name>
</gene>
<dbReference type="PROSITE" id="PS00036">
    <property type="entry name" value="BZIP_BASIC"/>
    <property type="match status" value="1"/>
</dbReference>
<feature type="compositionally biased region" description="Low complexity" evidence="4">
    <location>
        <begin position="431"/>
        <end position="453"/>
    </location>
</feature>
<dbReference type="SUPFAM" id="SSF57959">
    <property type="entry name" value="Leucine zipper domain"/>
    <property type="match status" value="1"/>
</dbReference>
<dbReference type="InterPro" id="IPR050936">
    <property type="entry name" value="AP-1-like"/>
</dbReference>
<feature type="compositionally biased region" description="Basic and acidic residues" evidence="4">
    <location>
        <begin position="148"/>
        <end position="190"/>
    </location>
</feature>
<evidence type="ECO:0000256" key="4">
    <source>
        <dbReference type="SAM" id="MobiDB-lite"/>
    </source>
</evidence>
<dbReference type="CDD" id="cd14688">
    <property type="entry name" value="bZIP_YAP"/>
    <property type="match status" value="1"/>
</dbReference>
<evidence type="ECO:0000256" key="1">
    <source>
        <dbReference type="ARBA" id="ARBA00004123"/>
    </source>
</evidence>
<organism evidence="6 7">
    <name type="scientific">Boletus reticuloceps</name>
    <dbReference type="NCBI Taxonomy" id="495285"/>
    <lineage>
        <taxon>Eukaryota</taxon>
        <taxon>Fungi</taxon>
        <taxon>Dikarya</taxon>
        <taxon>Basidiomycota</taxon>
        <taxon>Agaricomycotina</taxon>
        <taxon>Agaricomycetes</taxon>
        <taxon>Agaricomycetidae</taxon>
        <taxon>Boletales</taxon>
        <taxon>Boletineae</taxon>
        <taxon>Boletaceae</taxon>
        <taxon>Boletoideae</taxon>
        <taxon>Boletus</taxon>
    </lineage>
</organism>
<keyword evidence="3" id="KW-0539">Nucleus</keyword>
<evidence type="ECO:0000259" key="5">
    <source>
        <dbReference type="PROSITE" id="PS50217"/>
    </source>
</evidence>
<dbReference type="GO" id="GO:0001228">
    <property type="term" value="F:DNA-binding transcription activator activity, RNA polymerase II-specific"/>
    <property type="evidence" value="ECO:0007669"/>
    <property type="project" value="TreeGrafter"/>
</dbReference>
<dbReference type="PROSITE" id="PS50217">
    <property type="entry name" value="BZIP"/>
    <property type="match status" value="1"/>
</dbReference>
<dbReference type="SUPFAM" id="SSF111430">
    <property type="entry name" value="YAP1 redox domain"/>
    <property type="match status" value="1"/>
</dbReference>
<sequence>MNYSTMNSLWDISQAPSHFSQLPDDDFLALLQKQFATTDSPDHSVNTQDQRQSPSSDDSSPSPPSNTDAASRRHSVNARSNDTDDAPLKRKASADDMEPGPSSKNQHTGMSHPLSISSPSFTSSADDSNPAKKSQQLRRRSTGNPLQDESRLLKRKEQNRAAQRAFRERKEKHVKDLEDQVTALEEKNEAAEAENSNLRDLLSRLQEENLALKQAQFTFSVPKPAPMTAPAPNSTAQPSPFSFFGTPTPFPPTSAPSQSPSKRPEFGTDIDWTALTTFDPSMLSVLDEPTDVPMQTDTAPSPFGQYALPQSYKTIAHNPLLMSFVDESPSTSFNTTSTTNSHSLDQFAFNFSSGPNSWPSTAQSQPFTQNSGHNDFLHPNHSLDELFGGNYMGNQGPLDFNALVDSTSMSPVSHANGVKPSAAAQKPISAPPSNSNNSSPSTSTSQSPFSWTTLSQPGESPPSASESTPSSATAPVCLPIVLSRTDIAKHIVAEGPSLFTDLPKPPLRKTTDMSTGEIISCQGSNIPRTKESPENIEVLKAWRCITQSPHFKDADINELCSEFSKKARCDGTKVVLEPGSVQQLFEQFKKLQQQITTQQTQSDRPSS</sequence>
<dbReference type="GO" id="GO:0000976">
    <property type="term" value="F:transcription cis-regulatory region binding"/>
    <property type="evidence" value="ECO:0007669"/>
    <property type="project" value="InterPro"/>
</dbReference>
<dbReference type="InterPro" id="IPR023167">
    <property type="entry name" value="Yap1_redox_dom_sf"/>
</dbReference>
<dbReference type="GO" id="GO:0090575">
    <property type="term" value="C:RNA polymerase II transcription regulator complex"/>
    <property type="evidence" value="ECO:0007669"/>
    <property type="project" value="TreeGrafter"/>
</dbReference>
<evidence type="ECO:0000313" key="7">
    <source>
        <dbReference type="Proteomes" id="UP000683000"/>
    </source>
</evidence>
<dbReference type="Gene3D" id="1.20.5.170">
    <property type="match status" value="1"/>
</dbReference>
<feature type="compositionally biased region" description="Low complexity" evidence="4">
    <location>
        <begin position="461"/>
        <end position="472"/>
    </location>
</feature>